<accession>A0A1M4MXE7</accession>
<gene>
    <name evidence="1" type="ORF">KARMA_1439</name>
</gene>
<evidence type="ECO:0000313" key="2">
    <source>
        <dbReference type="Proteomes" id="UP000184085"/>
    </source>
</evidence>
<evidence type="ECO:0000313" key="1">
    <source>
        <dbReference type="EMBL" id="SCM67243.1"/>
    </source>
</evidence>
<dbReference type="RefSeq" id="WP_072705886.1">
    <property type="nucleotide sequence ID" value="NZ_FMJB01000044.1"/>
</dbReference>
<dbReference type="EMBL" id="FMJB01000044">
    <property type="protein sequence ID" value="SCM67243.1"/>
    <property type="molecule type" value="Genomic_DNA"/>
</dbReference>
<sequence length="107" mass="11877">MSLRQVVFTVLGAFLALVAVIGLRLGWISATLTETEVIERYASAYLQEAGQGAALTDCHAETGQAPWIKLRVVCQNSLGREWRFGAGLWGQLVYIERIDPISQEQRI</sequence>
<name>A0A1M4MXE7_9RHOB</name>
<reference evidence="2" key="1">
    <citation type="submission" date="2016-09" db="EMBL/GenBank/DDBJ databases">
        <authorList>
            <person name="Wibberg D."/>
        </authorList>
    </citation>
    <scope>NUCLEOTIDE SEQUENCE [LARGE SCALE GENOMIC DNA]</scope>
</reference>
<protein>
    <submittedName>
        <fullName evidence="1">Putative membrane protein</fullName>
    </submittedName>
</protein>
<dbReference type="AlphaFoldDB" id="A0A1M4MXE7"/>
<organism evidence="1 2">
    <name type="scientific">Donghicola eburneus</name>
    <dbReference type="NCBI Taxonomy" id="393278"/>
    <lineage>
        <taxon>Bacteria</taxon>
        <taxon>Pseudomonadati</taxon>
        <taxon>Pseudomonadota</taxon>
        <taxon>Alphaproteobacteria</taxon>
        <taxon>Rhodobacterales</taxon>
        <taxon>Roseobacteraceae</taxon>
        <taxon>Donghicola</taxon>
    </lineage>
</organism>
<dbReference type="Proteomes" id="UP000184085">
    <property type="component" value="Unassembled WGS sequence"/>
</dbReference>
<keyword evidence="2" id="KW-1185">Reference proteome</keyword>
<proteinExistence type="predicted"/>